<comment type="subcellular location">
    <subcellularLocation>
        <location evidence="10">Cytoplasm</location>
    </subcellularLocation>
</comment>
<name>A0A839HKH5_9GAMM</name>
<comment type="caution">
    <text evidence="11">The sequence shown here is derived from an EMBL/GenBank/DDBJ whole genome shotgun (WGS) entry which is preliminary data.</text>
</comment>
<evidence type="ECO:0000256" key="8">
    <source>
        <dbReference type="ARBA" id="ARBA00023096"/>
    </source>
</evidence>
<feature type="binding site" evidence="10">
    <location>
        <position position="163"/>
    </location>
    <ligand>
        <name>a divalent metal cation</name>
        <dbReference type="ChEBI" id="CHEBI:60240"/>
        <note>ligand shared between dimeric partners</note>
    </ligand>
</feature>
<dbReference type="Proteomes" id="UP000548632">
    <property type="component" value="Unassembled WGS sequence"/>
</dbReference>
<feature type="binding site" evidence="10">
    <location>
        <position position="280"/>
    </location>
    <ligand>
        <name>substrate</name>
    </ligand>
</feature>
<gene>
    <name evidence="10 11" type="primary">pdxA</name>
    <name evidence="11" type="ORF">HUK38_13075</name>
</gene>
<dbReference type="EC" id="1.1.1.262" evidence="10"/>
<dbReference type="GO" id="GO:0050570">
    <property type="term" value="F:4-hydroxythreonine-4-phosphate dehydrogenase activity"/>
    <property type="evidence" value="ECO:0007669"/>
    <property type="project" value="UniProtKB-UniRule"/>
</dbReference>
<keyword evidence="7 10" id="KW-0520">NAD</keyword>
<evidence type="ECO:0000256" key="5">
    <source>
        <dbReference type="ARBA" id="ARBA00022857"/>
    </source>
</evidence>
<dbReference type="PANTHER" id="PTHR30004:SF5">
    <property type="entry name" value="4-HYDROXYTHREONINE-4-PHOSPHATE DEHYDROGENASE"/>
    <property type="match status" value="1"/>
</dbReference>
<dbReference type="GO" id="GO:0042823">
    <property type="term" value="P:pyridoxal phosphate biosynthetic process"/>
    <property type="evidence" value="ECO:0007669"/>
    <property type="project" value="UniProtKB-UniRule"/>
</dbReference>
<keyword evidence="5 10" id="KW-0521">NADP</keyword>
<comment type="cofactor">
    <cofactor evidence="10">
        <name>Zn(2+)</name>
        <dbReference type="ChEBI" id="CHEBI:29105"/>
    </cofactor>
    <cofactor evidence="10">
        <name>Mg(2+)</name>
        <dbReference type="ChEBI" id="CHEBI:18420"/>
    </cofactor>
    <cofactor evidence="10">
        <name>Co(2+)</name>
        <dbReference type="ChEBI" id="CHEBI:48828"/>
    </cofactor>
    <text evidence="10">Binds 1 divalent metal cation per subunit. Can use ions such as Zn(2+), Mg(2+) or Co(2+).</text>
</comment>
<feature type="binding site" evidence="10">
    <location>
        <position position="289"/>
    </location>
    <ligand>
        <name>substrate</name>
    </ligand>
</feature>
<dbReference type="GO" id="GO:0000287">
    <property type="term" value="F:magnesium ion binding"/>
    <property type="evidence" value="ECO:0007669"/>
    <property type="project" value="UniProtKB-UniRule"/>
</dbReference>
<comment type="similarity">
    <text evidence="10">Belongs to the PdxA family.</text>
</comment>
<keyword evidence="6 10" id="KW-0560">Oxidoreductase</keyword>
<dbReference type="Gene3D" id="3.40.718.10">
    <property type="entry name" value="Isopropylmalate Dehydrogenase"/>
    <property type="match status" value="1"/>
</dbReference>
<comment type="function">
    <text evidence="10">Catalyzes the NAD(P)-dependent oxidation of 4-(phosphooxy)-L-threonine (HTP) into 2-amino-3-oxo-4-(phosphooxy)butyric acid which spontaneously decarboxylates to form 3-amino-2-oxopropyl phosphate (AHAP).</text>
</comment>
<proteinExistence type="inferred from homology"/>
<evidence type="ECO:0000313" key="11">
    <source>
        <dbReference type="EMBL" id="MBB1127147.1"/>
    </source>
</evidence>
<feature type="binding site" evidence="10">
    <location>
        <position position="208"/>
    </location>
    <ligand>
        <name>a divalent metal cation</name>
        <dbReference type="ChEBI" id="CHEBI:60240"/>
        <note>ligand shared between dimeric partners</note>
    </ligand>
</feature>
<dbReference type="PANTHER" id="PTHR30004">
    <property type="entry name" value="4-HYDROXYTHREONINE-4-PHOSPHATE DEHYDROGENASE"/>
    <property type="match status" value="1"/>
</dbReference>
<dbReference type="SUPFAM" id="SSF53659">
    <property type="entry name" value="Isocitrate/Isopropylmalate dehydrogenase-like"/>
    <property type="match status" value="1"/>
</dbReference>
<feature type="binding site" evidence="10">
    <location>
        <position position="263"/>
    </location>
    <ligand>
        <name>a divalent metal cation</name>
        <dbReference type="ChEBI" id="CHEBI:60240"/>
        <note>ligand shared between dimeric partners</note>
    </ligand>
</feature>
<evidence type="ECO:0000256" key="2">
    <source>
        <dbReference type="ARBA" id="ARBA00022723"/>
    </source>
</evidence>
<dbReference type="EMBL" id="JABVCQ010000038">
    <property type="protein sequence ID" value="MBB1127147.1"/>
    <property type="molecule type" value="Genomic_DNA"/>
</dbReference>
<dbReference type="GO" id="GO:0008615">
    <property type="term" value="P:pyridoxine biosynthetic process"/>
    <property type="evidence" value="ECO:0007669"/>
    <property type="project" value="UniProtKB-UniRule"/>
</dbReference>
<reference evidence="11 12" key="1">
    <citation type="journal article" date="2020" name="Arch. Microbiol.">
        <title>The genome sequence of the giant phototrophic gammaproteobacterium Thiospirillum jenense gives insight into its physiological properties and phylogenetic relationships.</title>
        <authorList>
            <person name="Imhoff J.F."/>
            <person name="Meyer T.E."/>
            <person name="Kyndt J.A."/>
        </authorList>
    </citation>
    <scope>NUCLEOTIDE SEQUENCE [LARGE SCALE GENOMIC DNA]</scope>
    <source>
        <strain evidence="11 12">DSM 216</strain>
    </source>
</reference>
<dbReference type="GO" id="GO:0005737">
    <property type="term" value="C:cytoplasm"/>
    <property type="evidence" value="ECO:0007669"/>
    <property type="project" value="UniProtKB-SubCell"/>
</dbReference>
<dbReference type="HAMAP" id="MF_00536">
    <property type="entry name" value="PdxA"/>
    <property type="match status" value="1"/>
</dbReference>
<dbReference type="GO" id="GO:0008270">
    <property type="term" value="F:zinc ion binding"/>
    <property type="evidence" value="ECO:0007669"/>
    <property type="project" value="UniProtKB-UniRule"/>
</dbReference>
<evidence type="ECO:0000313" key="12">
    <source>
        <dbReference type="Proteomes" id="UP000548632"/>
    </source>
</evidence>
<keyword evidence="12" id="KW-1185">Reference proteome</keyword>
<dbReference type="InterPro" id="IPR005255">
    <property type="entry name" value="PdxA_fam"/>
</dbReference>
<dbReference type="Pfam" id="PF04166">
    <property type="entry name" value="PdxA"/>
    <property type="match status" value="1"/>
</dbReference>
<evidence type="ECO:0000256" key="6">
    <source>
        <dbReference type="ARBA" id="ARBA00023002"/>
    </source>
</evidence>
<keyword evidence="8 10" id="KW-0664">Pyridoxine biosynthesis</keyword>
<dbReference type="UniPathway" id="UPA00244">
    <property type="reaction ID" value="UER00312"/>
</dbReference>
<feature type="binding site" evidence="10">
    <location>
        <position position="271"/>
    </location>
    <ligand>
        <name>substrate</name>
    </ligand>
</feature>
<evidence type="ECO:0000256" key="1">
    <source>
        <dbReference type="ARBA" id="ARBA00022490"/>
    </source>
</evidence>
<evidence type="ECO:0000256" key="10">
    <source>
        <dbReference type="HAMAP-Rule" id="MF_00536"/>
    </source>
</evidence>
<comment type="miscellaneous">
    <text evidence="10">The active site is located at the dimer interface.</text>
</comment>
<dbReference type="GO" id="GO:0051287">
    <property type="term" value="F:NAD binding"/>
    <property type="evidence" value="ECO:0007669"/>
    <property type="project" value="InterPro"/>
</dbReference>
<dbReference type="NCBIfam" id="TIGR00557">
    <property type="entry name" value="pdxA"/>
    <property type="match status" value="1"/>
</dbReference>
<dbReference type="InterPro" id="IPR037510">
    <property type="entry name" value="PdxA"/>
</dbReference>
<keyword evidence="2 10" id="KW-0479">Metal-binding</keyword>
<evidence type="ECO:0000256" key="3">
    <source>
        <dbReference type="ARBA" id="ARBA00022833"/>
    </source>
</evidence>
<keyword evidence="4 10" id="KW-0460">Magnesium</keyword>
<feature type="binding site" evidence="10">
    <location>
        <position position="134"/>
    </location>
    <ligand>
        <name>substrate</name>
    </ligand>
</feature>
<sequence>MPRLALTPGEPAGIGADLCVTIAQQPHPAELVVFSDPDLLYSRAAQLGVPLTLTPFDRNAPARAQQPGQLTIVACPLVAPAQPGVLNPANAAAVCRSLAQACDACLAGDCAALVTAPVHKGIINAAGLPFSGHTEFLAERCHVAQPVMLLVTPTLRVALVTTHLPLRAVADAITPSRLHTAIVTLDQSLRRYFGIMSPRLLVCGLNPHAGEDGHLGNEERDIMMPVMTALRIAGLDLHGPVPADTAFIPSRLATIDAVLAMYHDQGLTVLKTQGFGQAVNITLGLPIIRTSVDHGTALTLAGTGQANTSSLESALALALEMVASVNTPTMIAAPSHPE</sequence>
<dbReference type="AlphaFoldDB" id="A0A839HKH5"/>
<keyword evidence="9 10" id="KW-0170">Cobalt</keyword>
<dbReference type="GO" id="GO:0050897">
    <property type="term" value="F:cobalt ion binding"/>
    <property type="evidence" value="ECO:0007669"/>
    <property type="project" value="UniProtKB-UniRule"/>
</dbReference>
<feature type="binding site" evidence="10">
    <location>
        <position position="133"/>
    </location>
    <ligand>
        <name>substrate</name>
    </ligand>
</feature>
<protein>
    <recommendedName>
        <fullName evidence="10">4-hydroxythreonine-4-phosphate dehydrogenase</fullName>
        <ecNumber evidence="10">1.1.1.262</ecNumber>
    </recommendedName>
    <alternativeName>
        <fullName evidence="10">4-(phosphohydroxy)-L-threonine dehydrogenase</fullName>
    </alternativeName>
</protein>
<keyword evidence="3 10" id="KW-0862">Zinc</keyword>
<accession>A0A839HKH5</accession>
<keyword evidence="1 10" id="KW-0963">Cytoplasm</keyword>
<organism evidence="11 12">
    <name type="scientific">Thiospirillum jenense</name>
    <dbReference type="NCBI Taxonomy" id="1653858"/>
    <lineage>
        <taxon>Bacteria</taxon>
        <taxon>Pseudomonadati</taxon>
        <taxon>Pseudomonadota</taxon>
        <taxon>Gammaproteobacteria</taxon>
        <taxon>Chromatiales</taxon>
        <taxon>Chromatiaceae</taxon>
        <taxon>Thiospirillum</taxon>
    </lineage>
</organism>
<evidence type="ECO:0000256" key="9">
    <source>
        <dbReference type="ARBA" id="ARBA00023285"/>
    </source>
</evidence>
<comment type="subunit">
    <text evidence="10">Homodimer.</text>
</comment>
<comment type="pathway">
    <text evidence="10">Cofactor biosynthesis; pyridoxine 5'-phosphate biosynthesis; pyridoxine 5'-phosphate from D-erythrose 4-phosphate: step 4/5.</text>
</comment>
<comment type="catalytic activity">
    <reaction evidence="10">
        <text>4-(phosphooxy)-L-threonine + NAD(+) = 3-amino-2-oxopropyl phosphate + CO2 + NADH</text>
        <dbReference type="Rhea" id="RHEA:32275"/>
        <dbReference type="ChEBI" id="CHEBI:16526"/>
        <dbReference type="ChEBI" id="CHEBI:57279"/>
        <dbReference type="ChEBI" id="CHEBI:57540"/>
        <dbReference type="ChEBI" id="CHEBI:57945"/>
        <dbReference type="ChEBI" id="CHEBI:58452"/>
        <dbReference type="EC" id="1.1.1.262"/>
    </reaction>
</comment>
<evidence type="ECO:0000256" key="7">
    <source>
        <dbReference type="ARBA" id="ARBA00023027"/>
    </source>
</evidence>
<evidence type="ECO:0000256" key="4">
    <source>
        <dbReference type="ARBA" id="ARBA00022842"/>
    </source>
</evidence>